<sequence>MFSRFRGHVSWEMGCHALDLCTWTEAIKGSSHERGVRGLRAPVMQGGGFNLVYVQMVHTDYGKSAYILGSGIH</sequence>
<proteinExistence type="predicted"/>
<evidence type="ECO:0000313" key="1">
    <source>
        <dbReference type="EnsemblPlants" id="TuG1812G0600002032.01.T01"/>
    </source>
</evidence>
<dbReference type="Gramene" id="TuG1812G0600002032.01.T01">
    <property type="protein sequence ID" value="TuG1812G0600002032.01.T01"/>
    <property type="gene ID" value="TuG1812G0600002032.01"/>
</dbReference>
<organism evidence="1 2">
    <name type="scientific">Triticum urartu</name>
    <name type="common">Red wild einkorn</name>
    <name type="synonym">Crithodium urartu</name>
    <dbReference type="NCBI Taxonomy" id="4572"/>
    <lineage>
        <taxon>Eukaryota</taxon>
        <taxon>Viridiplantae</taxon>
        <taxon>Streptophyta</taxon>
        <taxon>Embryophyta</taxon>
        <taxon>Tracheophyta</taxon>
        <taxon>Spermatophyta</taxon>
        <taxon>Magnoliopsida</taxon>
        <taxon>Liliopsida</taxon>
        <taxon>Poales</taxon>
        <taxon>Poaceae</taxon>
        <taxon>BOP clade</taxon>
        <taxon>Pooideae</taxon>
        <taxon>Triticodae</taxon>
        <taxon>Triticeae</taxon>
        <taxon>Triticinae</taxon>
        <taxon>Triticum</taxon>
    </lineage>
</organism>
<reference evidence="1" key="3">
    <citation type="submission" date="2022-06" db="UniProtKB">
        <authorList>
            <consortium name="EnsemblPlants"/>
        </authorList>
    </citation>
    <scope>IDENTIFICATION</scope>
</reference>
<evidence type="ECO:0000313" key="2">
    <source>
        <dbReference type="Proteomes" id="UP000015106"/>
    </source>
</evidence>
<keyword evidence="2" id="KW-1185">Reference proteome</keyword>
<dbReference type="EnsemblPlants" id="TuG1812G0600002032.01.T01">
    <property type="protein sequence ID" value="TuG1812G0600002032.01.T01"/>
    <property type="gene ID" value="TuG1812G0600002032.01"/>
</dbReference>
<dbReference type="AlphaFoldDB" id="A0A8R7QQB3"/>
<dbReference type="Proteomes" id="UP000015106">
    <property type="component" value="Chromosome 6"/>
</dbReference>
<protein>
    <submittedName>
        <fullName evidence="1">Uncharacterized protein</fullName>
    </submittedName>
</protein>
<reference evidence="1" key="2">
    <citation type="submission" date="2018-03" db="EMBL/GenBank/DDBJ databases">
        <title>The Triticum urartu genome reveals the dynamic nature of wheat genome evolution.</title>
        <authorList>
            <person name="Ling H."/>
            <person name="Ma B."/>
            <person name="Shi X."/>
            <person name="Liu H."/>
            <person name="Dong L."/>
            <person name="Sun H."/>
            <person name="Cao Y."/>
            <person name="Gao Q."/>
            <person name="Zheng S."/>
            <person name="Li Y."/>
            <person name="Yu Y."/>
            <person name="Du H."/>
            <person name="Qi M."/>
            <person name="Li Y."/>
            <person name="Yu H."/>
            <person name="Cui Y."/>
            <person name="Wang N."/>
            <person name="Chen C."/>
            <person name="Wu H."/>
            <person name="Zhao Y."/>
            <person name="Zhang J."/>
            <person name="Li Y."/>
            <person name="Zhou W."/>
            <person name="Zhang B."/>
            <person name="Hu W."/>
            <person name="Eijk M."/>
            <person name="Tang J."/>
            <person name="Witsenboer H."/>
            <person name="Zhao S."/>
            <person name="Li Z."/>
            <person name="Zhang A."/>
            <person name="Wang D."/>
            <person name="Liang C."/>
        </authorList>
    </citation>
    <scope>NUCLEOTIDE SEQUENCE [LARGE SCALE GENOMIC DNA]</scope>
    <source>
        <strain evidence="1">cv. G1812</strain>
    </source>
</reference>
<accession>A0A8R7QQB3</accession>
<reference evidence="2" key="1">
    <citation type="journal article" date="2013" name="Nature">
        <title>Draft genome of the wheat A-genome progenitor Triticum urartu.</title>
        <authorList>
            <person name="Ling H.Q."/>
            <person name="Zhao S."/>
            <person name="Liu D."/>
            <person name="Wang J."/>
            <person name="Sun H."/>
            <person name="Zhang C."/>
            <person name="Fan H."/>
            <person name="Li D."/>
            <person name="Dong L."/>
            <person name="Tao Y."/>
            <person name="Gao C."/>
            <person name="Wu H."/>
            <person name="Li Y."/>
            <person name="Cui Y."/>
            <person name="Guo X."/>
            <person name="Zheng S."/>
            <person name="Wang B."/>
            <person name="Yu K."/>
            <person name="Liang Q."/>
            <person name="Yang W."/>
            <person name="Lou X."/>
            <person name="Chen J."/>
            <person name="Feng M."/>
            <person name="Jian J."/>
            <person name="Zhang X."/>
            <person name="Luo G."/>
            <person name="Jiang Y."/>
            <person name="Liu J."/>
            <person name="Wang Z."/>
            <person name="Sha Y."/>
            <person name="Zhang B."/>
            <person name="Wu H."/>
            <person name="Tang D."/>
            <person name="Shen Q."/>
            <person name="Xue P."/>
            <person name="Zou S."/>
            <person name="Wang X."/>
            <person name="Liu X."/>
            <person name="Wang F."/>
            <person name="Yang Y."/>
            <person name="An X."/>
            <person name="Dong Z."/>
            <person name="Zhang K."/>
            <person name="Zhang X."/>
            <person name="Luo M.C."/>
            <person name="Dvorak J."/>
            <person name="Tong Y."/>
            <person name="Wang J."/>
            <person name="Yang H."/>
            <person name="Li Z."/>
            <person name="Wang D."/>
            <person name="Zhang A."/>
            <person name="Wang J."/>
        </authorList>
    </citation>
    <scope>NUCLEOTIDE SEQUENCE</scope>
    <source>
        <strain evidence="2">cv. G1812</strain>
    </source>
</reference>
<name>A0A8R7QQB3_TRIUA</name>